<feature type="region of interest" description="Disordered" evidence="4">
    <location>
        <begin position="625"/>
        <end position="645"/>
    </location>
</feature>
<dbReference type="PANTHER" id="PTHR48081">
    <property type="entry name" value="AB HYDROLASE SUPERFAMILY PROTEIN C4A8.06C"/>
    <property type="match status" value="1"/>
</dbReference>
<feature type="compositionally biased region" description="Basic and acidic residues" evidence="4">
    <location>
        <begin position="481"/>
        <end position="494"/>
    </location>
</feature>
<protein>
    <recommendedName>
        <fullName evidence="5">Alpha/beta hydrolase fold-3 domain-containing protein</fullName>
    </recommendedName>
</protein>
<keyword evidence="2" id="KW-0378">Hydrolase</keyword>
<reference evidence="7" key="2">
    <citation type="submission" date="2015-01" db="EMBL/GenBank/DDBJ databases">
        <title>Evolutionary Origins and Diversification of the Mycorrhizal Mutualists.</title>
        <authorList>
            <consortium name="DOE Joint Genome Institute"/>
            <consortium name="Mycorrhizal Genomics Consortium"/>
            <person name="Kohler A."/>
            <person name="Kuo A."/>
            <person name="Nagy L.G."/>
            <person name="Floudas D."/>
            <person name="Copeland A."/>
            <person name="Barry K.W."/>
            <person name="Cichocki N."/>
            <person name="Veneault-Fourrey C."/>
            <person name="LaButti K."/>
            <person name="Lindquist E.A."/>
            <person name="Lipzen A."/>
            <person name="Lundell T."/>
            <person name="Morin E."/>
            <person name="Murat C."/>
            <person name="Riley R."/>
            <person name="Ohm R."/>
            <person name="Sun H."/>
            <person name="Tunlid A."/>
            <person name="Henrissat B."/>
            <person name="Grigoriev I.V."/>
            <person name="Hibbett D.S."/>
            <person name="Martin F."/>
        </authorList>
    </citation>
    <scope>NUCLEOTIDE SEQUENCE [LARGE SCALE GENOMIC DNA]</scope>
    <source>
        <strain evidence="7">F 1598</strain>
    </source>
</reference>
<dbReference type="Gene3D" id="3.40.50.1820">
    <property type="entry name" value="alpha/beta hydrolase"/>
    <property type="match status" value="1"/>
</dbReference>
<dbReference type="InterPro" id="IPR050300">
    <property type="entry name" value="GDXG_lipolytic_enzyme"/>
</dbReference>
<dbReference type="PROSITE" id="PS01174">
    <property type="entry name" value="LIPASE_GDXG_SER"/>
    <property type="match status" value="1"/>
</dbReference>
<dbReference type="PANTHER" id="PTHR48081:SF26">
    <property type="entry name" value="ALPHA_BETA HYDROLASE FOLD-3 DOMAIN-CONTAINING PROTEIN"/>
    <property type="match status" value="1"/>
</dbReference>
<feature type="domain" description="Alpha/beta hydrolase fold-3" evidence="5">
    <location>
        <begin position="207"/>
        <end position="414"/>
    </location>
</feature>
<name>A0A0C3FXC2_PILCF</name>
<dbReference type="FunFam" id="3.40.50.1820:FF:000252">
    <property type="entry name" value="Related to calmodulin-dependent protein kinase"/>
    <property type="match status" value="1"/>
</dbReference>
<dbReference type="GO" id="GO:0016787">
    <property type="term" value="F:hydrolase activity"/>
    <property type="evidence" value="ECO:0007669"/>
    <property type="project" value="UniProtKB-KW"/>
</dbReference>
<proteinExistence type="inferred from homology"/>
<feature type="region of interest" description="Disordered" evidence="4">
    <location>
        <begin position="467"/>
        <end position="519"/>
    </location>
</feature>
<dbReference type="InParanoid" id="A0A0C3FXC2"/>
<evidence type="ECO:0000256" key="2">
    <source>
        <dbReference type="ARBA" id="ARBA00022801"/>
    </source>
</evidence>
<dbReference type="AlphaFoldDB" id="A0A0C3FXC2"/>
<evidence type="ECO:0000256" key="3">
    <source>
        <dbReference type="PROSITE-ProRule" id="PRU10038"/>
    </source>
</evidence>
<reference evidence="6 7" key="1">
    <citation type="submission" date="2014-04" db="EMBL/GenBank/DDBJ databases">
        <authorList>
            <consortium name="DOE Joint Genome Institute"/>
            <person name="Kuo A."/>
            <person name="Tarkka M."/>
            <person name="Buscot F."/>
            <person name="Kohler A."/>
            <person name="Nagy L.G."/>
            <person name="Floudas D."/>
            <person name="Copeland A."/>
            <person name="Barry K.W."/>
            <person name="Cichocki N."/>
            <person name="Veneault-Fourrey C."/>
            <person name="LaButti K."/>
            <person name="Lindquist E.A."/>
            <person name="Lipzen A."/>
            <person name="Lundell T."/>
            <person name="Morin E."/>
            <person name="Murat C."/>
            <person name="Sun H."/>
            <person name="Tunlid A."/>
            <person name="Henrissat B."/>
            <person name="Grigoriev I.V."/>
            <person name="Hibbett D.S."/>
            <person name="Martin F."/>
            <person name="Nordberg H.P."/>
            <person name="Cantor M.N."/>
            <person name="Hua S.X."/>
        </authorList>
    </citation>
    <scope>NUCLEOTIDE SEQUENCE [LARGE SCALE GENOMIC DNA]</scope>
    <source>
        <strain evidence="6 7">F 1598</strain>
    </source>
</reference>
<feature type="active site" evidence="3">
    <location>
        <position position="282"/>
    </location>
</feature>
<dbReference type="STRING" id="765440.A0A0C3FXC2"/>
<evidence type="ECO:0000313" key="6">
    <source>
        <dbReference type="EMBL" id="KIM88920.1"/>
    </source>
</evidence>
<gene>
    <name evidence="6" type="ORF">PILCRDRAFT_813921</name>
</gene>
<dbReference type="InterPro" id="IPR029058">
    <property type="entry name" value="AB_hydrolase_fold"/>
</dbReference>
<dbReference type="HOGENOM" id="CLU_020372_0_0_1"/>
<evidence type="ECO:0000313" key="7">
    <source>
        <dbReference type="Proteomes" id="UP000054166"/>
    </source>
</evidence>
<dbReference type="InterPro" id="IPR033140">
    <property type="entry name" value="Lipase_GDXG_put_SER_AS"/>
</dbReference>
<dbReference type="Pfam" id="PF07859">
    <property type="entry name" value="Abhydrolase_3"/>
    <property type="match status" value="1"/>
</dbReference>
<evidence type="ECO:0000259" key="5">
    <source>
        <dbReference type="Pfam" id="PF07859"/>
    </source>
</evidence>
<feature type="region of interest" description="Disordered" evidence="4">
    <location>
        <begin position="554"/>
        <end position="580"/>
    </location>
</feature>
<keyword evidence="7" id="KW-1185">Reference proteome</keyword>
<evidence type="ECO:0000256" key="1">
    <source>
        <dbReference type="ARBA" id="ARBA00010515"/>
    </source>
</evidence>
<feature type="compositionally biased region" description="Polar residues" evidence="4">
    <location>
        <begin position="625"/>
        <end position="635"/>
    </location>
</feature>
<dbReference type="OrthoDB" id="408631at2759"/>
<accession>A0A0C3FXC2</accession>
<evidence type="ECO:0000256" key="4">
    <source>
        <dbReference type="SAM" id="MobiDB-lite"/>
    </source>
</evidence>
<dbReference type="SUPFAM" id="SSF53474">
    <property type="entry name" value="alpha/beta-Hydrolases"/>
    <property type="match status" value="1"/>
</dbReference>
<organism evidence="6 7">
    <name type="scientific">Piloderma croceum (strain F 1598)</name>
    <dbReference type="NCBI Taxonomy" id="765440"/>
    <lineage>
        <taxon>Eukaryota</taxon>
        <taxon>Fungi</taxon>
        <taxon>Dikarya</taxon>
        <taxon>Basidiomycota</taxon>
        <taxon>Agaricomycotina</taxon>
        <taxon>Agaricomycetes</taxon>
        <taxon>Agaricomycetidae</taxon>
        <taxon>Atheliales</taxon>
        <taxon>Atheliaceae</taxon>
        <taxon>Piloderma</taxon>
    </lineage>
</organism>
<dbReference type="Proteomes" id="UP000054166">
    <property type="component" value="Unassembled WGS sequence"/>
</dbReference>
<feature type="compositionally biased region" description="Polar residues" evidence="4">
    <location>
        <begin position="505"/>
        <end position="519"/>
    </location>
</feature>
<sequence length="645" mass="72009">MITESLPWPLYSLFHVEESAPPARKKSLSTLLRQYETPGVSPPSSRINPALKRQETQPIRIWDFWKYPAMVAYKTTEIAGDLLSHSIWGPRKKSWGIEMTLISSLMRDVGRHSALVDITTIRMLMSIGGLVPLPSDALVTPVTFRVRKRNLRGILSEFDSLEDGSRELSGEWVVGKKLWQKLQAEWKVGRKANAKGNDRPQSKERVVLYLHGGAYYLSSAAAQRLLSIPLSKYTEARVFALDYRLAPETNFPGPLHDAVTGYLRLTEDLRIPPENIILAGDSAGGGLCLALMMYLRDNSYPLPSGAILMSPWVDLTMSCDSWDINAPFDVVPVPAPDDHLNPVGLYLGEDIDKYLTHPYASPLFGDFKGLPPLLIQAGDAEVLRDEITLLAHKATLAGVEVQHELYEDQVHVFQAFPFLDAARRAFISSRNFVRHVLPRLQSRSPQLIDGSAQEELEQEIDSENVRVVRGDGVETASGRQDVSEKMKGDRHPEQTDEEEDRSSQEEYSSWGRSPSNSILNPIKMSLTAEMDPNTTQNAETAPSNLRRIRSTVSLVSSPELQPPARNHRRTPSGQTLRPSYTRRLSGHVVMPSLNMLKCATPAPSPSIRRKVTSHPDITSLVEHWTSSGPANQTTMYKPHTYTKAS</sequence>
<dbReference type="InterPro" id="IPR013094">
    <property type="entry name" value="AB_hydrolase_3"/>
</dbReference>
<dbReference type="EMBL" id="KN832976">
    <property type="protein sequence ID" value="KIM88920.1"/>
    <property type="molecule type" value="Genomic_DNA"/>
</dbReference>
<comment type="similarity">
    <text evidence="1">Belongs to the 'GDXG' lipolytic enzyme family.</text>
</comment>